<feature type="region of interest" description="Disordered" evidence="1">
    <location>
        <begin position="360"/>
        <end position="382"/>
    </location>
</feature>
<dbReference type="Proteomes" id="UP000887226">
    <property type="component" value="Unassembled WGS sequence"/>
</dbReference>
<feature type="compositionally biased region" description="Basic residues" evidence="1">
    <location>
        <begin position="10"/>
        <end position="32"/>
    </location>
</feature>
<accession>A0A9P7Z056</accession>
<feature type="compositionally biased region" description="Low complexity" evidence="1">
    <location>
        <begin position="365"/>
        <end position="382"/>
    </location>
</feature>
<gene>
    <name evidence="2" type="ORF">BJ878DRAFT_515635</name>
</gene>
<dbReference type="EMBL" id="MU254075">
    <property type="protein sequence ID" value="KAG9242420.1"/>
    <property type="molecule type" value="Genomic_DNA"/>
</dbReference>
<evidence type="ECO:0000313" key="2">
    <source>
        <dbReference type="EMBL" id="KAG9242420.1"/>
    </source>
</evidence>
<proteinExistence type="predicted"/>
<keyword evidence="3" id="KW-1185">Reference proteome</keyword>
<reference evidence="2" key="1">
    <citation type="journal article" date="2021" name="IMA Fungus">
        <title>Genomic characterization of three marine fungi, including Emericellopsis atlantica sp. nov. with signatures of a generalist lifestyle and marine biomass degradation.</title>
        <authorList>
            <person name="Hagestad O.C."/>
            <person name="Hou L."/>
            <person name="Andersen J.H."/>
            <person name="Hansen E.H."/>
            <person name="Altermark B."/>
            <person name="Li C."/>
            <person name="Kuhnert E."/>
            <person name="Cox R.J."/>
            <person name="Crous P.W."/>
            <person name="Spatafora J.W."/>
            <person name="Lail K."/>
            <person name="Amirebrahimi M."/>
            <person name="Lipzen A."/>
            <person name="Pangilinan J."/>
            <person name="Andreopoulos W."/>
            <person name="Hayes R.D."/>
            <person name="Ng V."/>
            <person name="Grigoriev I.V."/>
            <person name="Jackson S.A."/>
            <person name="Sutton T.D.S."/>
            <person name="Dobson A.D.W."/>
            <person name="Rama T."/>
        </authorList>
    </citation>
    <scope>NUCLEOTIDE SEQUENCE</scope>
    <source>
        <strain evidence="2">TRa3180A</strain>
    </source>
</reference>
<protein>
    <submittedName>
        <fullName evidence="2">Uncharacterized protein</fullName>
    </submittedName>
</protein>
<evidence type="ECO:0000313" key="3">
    <source>
        <dbReference type="Proteomes" id="UP000887226"/>
    </source>
</evidence>
<sequence length="487" mass="54409">MNLQPLSPPHHQRDRPYKHKPTPGMPHIKRQYQKSASRVKQTTEESVENEYEDHIFDGTPEREIVRCADGDGVDVDSVRFALGALRSHIRGEESGEESEDILAHFASEDENMVGKILLQKRSVEEEEIEVENAEVYGNGDEDVLVGVRPEDDCVGAARTRGVLKEKIVEEGGFEDVDLDMDFDTAIARKHEQKNEKIGYRHIDIDDLLSDDYAARLQCADEMQYQPQPQGQGQEFEIYEDSRDALALTDISFKYDTGPQDSVDDDENIHASCSFPHDCSVPPENEGTYTHETTFENASVDKWLGDVDTTSSSKHTRPPSRREKRVKESRSQDAEAAILAELRAMADEVTRLEQQIGVALSTQRVSSATQSRGSSAAQSRSSSAYFEGIRRMPSIVEEDTGGGYIDDEEESVAGSTGTVLHRYDGRCGGDNDRDLREEVWFYYEKLREVALGTEVEGLPMEVVRVLALIRAEEGGLVESGDGECFAGF</sequence>
<feature type="compositionally biased region" description="Basic residues" evidence="1">
    <location>
        <begin position="313"/>
        <end position="323"/>
    </location>
</feature>
<comment type="caution">
    <text evidence="2">The sequence shown here is derived from an EMBL/GenBank/DDBJ whole genome shotgun (WGS) entry which is preliminary data.</text>
</comment>
<dbReference type="AlphaFoldDB" id="A0A9P7Z056"/>
<evidence type="ECO:0000256" key="1">
    <source>
        <dbReference type="SAM" id="MobiDB-lite"/>
    </source>
</evidence>
<organism evidence="2 3">
    <name type="scientific">Calycina marina</name>
    <dbReference type="NCBI Taxonomy" id="1763456"/>
    <lineage>
        <taxon>Eukaryota</taxon>
        <taxon>Fungi</taxon>
        <taxon>Dikarya</taxon>
        <taxon>Ascomycota</taxon>
        <taxon>Pezizomycotina</taxon>
        <taxon>Leotiomycetes</taxon>
        <taxon>Helotiales</taxon>
        <taxon>Pezizellaceae</taxon>
        <taxon>Calycina</taxon>
    </lineage>
</organism>
<feature type="region of interest" description="Disordered" evidence="1">
    <location>
        <begin position="1"/>
        <end position="50"/>
    </location>
</feature>
<feature type="region of interest" description="Disordered" evidence="1">
    <location>
        <begin position="305"/>
        <end position="331"/>
    </location>
</feature>
<name>A0A9P7Z056_9HELO</name>